<evidence type="ECO:0000256" key="1">
    <source>
        <dbReference type="ARBA" id="ARBA00004651"/>
    </source>
</evidence>
<keyword evidence="8 15" id="KW-1133">Transmembrane helix</keyword>
<reference evidence="17" key="2">
    <citation type="submission" date="2020-04" db="EMBL/GenBank/DDBJ databases">
        <authorList>
            <person name="Santos R.A.C."/>
            <person name="Steenwyk J.L."/>
            <person name="Rivero-Menendez O."/>
            <person name="Mead M.E."/>
            <person name="Silva L.P."/>
            <person name="Bastos R.W."/>
            <person name="Alastruey-Izquierdo A."/>
            <person name="Goldman G.H."/>
            <person name="Rokas A."/>
        </authorList>
    </citation>
    <scope>NUCLEOTIDE SEQUENCE</scope>
    <source>
        <strain evidence="17">CNM-CM6805</strain>
    </source>
</reference>
<dbReference type="PROSITE" id="PS51384">
    <property type="entry name" value="FAD_FR"/>
    <property type="match status" value="1"/>
</dbReference>
<keyword evidence="14" id="KW-0175">Coiled coil</keyword>
<feature type="transmembrane region" description="Helical" evidence="15">
    <location>
        <begin position="304"/>
        <end position="324"/>
    </location>
</feature>
<organism evidence="17 18">
    <name type="scientific">Aspergillus fumigatiaffinis</name>
    <dbReference type="NCBI Taxonomy" id="340414"/>
    <lineage>
        <taxon>Eukaryota</taxon>
        <taxon>Fungi</taxon>
        <taxon>Dikarya</taxon>
        <taxon>Ascomycota</taxon>
        <taxon>Pezizomycotina</taxon>
        <taxon>Eurotiomycetes</taxon>
        <taxon>Eurotiomycetidae</taxon>
        <taxon>Eurotiales</taxon>
        <taxon>Aspergillaceae</taxon>
        <taxon>Aspergillus</taxon>
        <taxon>Aspergillus subgen. Fumigati</taxon>
    </lineage>
</organism>
<proteinExistence type="inferred from homology"/>
<name>A0A8H4GPQ4_9EURO</name>
<dbReference type="Pfam" id="PF01794">
    <property type="entry name" value="Ferric_reduct"/>
    <property type="match status" value="1"/>
</dbReference>
<dbReference type="InterPro" id="IPR017938">
    <property type="entry name" value="Riboflavin_synthase-like_b-brl"/>
</dbReference>
<dbReference type="CDD" id="cd06186">
    <property type="entry name" value="NOX_Duox_like_FAD_NADP"/>
    <property type="match status" value="1"/>
</dbReference>
<sequence>MLILPSYFSTADLRDIGSFQDGGLQDNFAANIARRISRRIWPTKHGVARLISMGTGISDNSCNRSPHYRHVFRDSFLRRGFDALMSNLDTQSKWLQMIDQLDDQVKPDYIRLNVPLKDIPCTIDNADAMDDYRNLVTLQPGSARMARKAATALLVARFFFVLDRLPEEIPTGTHCWYQGSIHCKGPTKPILEALNKLHPDGLEFITDRGTLGGFRGLEDICPSCQRYRKPVSILVHHPNETLDIHMRINRHEQWRISGFPRSMSSFAAGLHHPFGRPDHGQPAAAPCPNCDNEAASLRSATRKLHISFILAYFGVTGFFNLFGVHTFAEAGTRAAYLSLINLFPLYFSGGREFGAHLVGTALKTYALIHRLTGIMAVLQAVIHVTVICRSTALRLSDKSHFYGFLGACMFLSLLILPAIKGRFYEIFLSTHLACAAVALYALWNHTAASRGHLWVCVSTLTVTSSFHAMRLLFRNFVLGKRSVRMVAKPYGVDIMSVTLQLPRPWTVRAGERINLGVPSLGLFYLLQAHPFSITWWEDNVEGEAESISLMFRARNGFTRKLLQHVEPDREYWAWIDGPFGPSSVHNCGPAKEVGDYGYILMITSGIGIAAQLPYIKELLQSHRKAEIRTRRISLVWELDRSSDWESARDWLQQLVKEDDGYMLKVTIYDPMAVHPTKAPLKLGDHGLITGYSGKADWDQLLQSELKSRARKLLVTGKVPRRFLLPFCGHLHPLYYLEPSTVRQPIDFTAKQRNSFCMSSYPHQINSASMALKDNRVIKESHNEKRSSWRLMCRQRLADHIAETLGVRVSSSDIRLKTEEDTPYAWHIDDPSLQPLFEKQLSKHSTGVYMHLCAELGRSFWAILPESQLNNSLPPSSVKQVTVLKDENAALLEELEKFRRRTEEEEQLRKALEEEVATLKVLIDDSIATIKASGEEIERWKSTAEYYQTSCFRCSDTLDQVITVLQDCKSGIPGVTTVHQEVGQSQ</sequence>
<keyword evidence="5" id="KW-1003">Cell membrane</keyword>
<evidence type="ECO:0000256" key="7">
    <source>
        <dbReference type="ARBA" id="ARBA00022982"/>
    </source>
</evidence>
<dbReference type="GO" id="GO:0006879">
    <property type="term" value="P:intracellular iron ion homeostasis"/>
    <property type="evidence" value="ECO:0007669"/>
    <property type="project" value="TreeGrafter"/>
</dbReference>
<evidence type="ECO:0000313" key="17">
    <source>
        <dbReference type="EMBL" id="KAF4225931.1"/>
    </source>
</evidence>
<evidence type="ECO:0000256" key="6">
    <source>
        <dbReference type="ARBA" id="ARBA00022692"/>
    </source>
</evidence>
<dbReference type="EC" id="1.16.1.9" evidence="3"/>
<evidence type="ECO:0000256" key="10">
    <source>
        <dbReference type="ARBA" id="ARBA00023065"/>
    </source>
</evidence>
<evidence type="ECO:0000256" key="12">
    <source>
        <dbReference type="ARBA" id="ARBA00023136"/>
    </source>
</evidence>
<feature type="transmembrane region" description="Helical" evidence="15">
    <location>
        <begin position="399"/>
        <end position="419"/>
    </location>
</feature>
<keyword evidence="9" id="KW-0560">Oxidoreductase</keyword>
<dbReference type="InterPro" id="IPR017927">
    <property type="entry name" value="FAD-bd_FR_type"/>
</dbReference>
<feature type="transmembrane region" description="Helical" evidence="15">
    <location>
        <begin position="330"/>
        <end position="347"/>
    </location>
</feature>
<evidence type="ECO:0000256" key="3">
    <source>
        <dbReference type="ARBA" id="ARBA00012668"/>
    </source>
</evidence>
<dbReference type="GO" id="GO:0015677">
    <property type="term" value="P:copper ion import"/>
    <property type="evidence" value="ECO:0007669"/>
    <property type="project" value="TreeGrafter"/>
</dbReference>
<dbReference type="PANTHER" id="PTHR32361:SF26">
    <property type="entry name" value="FAD-BINDING 8 DOMAIN-CONTAINING PROTEIN-RELATED"/>
    <property type="match status" value="1"/>
</dbReference>
<keyword evidence="12 15" id="KW-0472">Membrane</keyword>
<dbReference type="InterPro" id="IPR013130">
    <property type="entry name" value="Fe3_Rdtase_TM_dom"/>
</dbReference>
<comment type="subcellular location">
    <subcellularLocation>
        <location evidence="1">Cell membrane</location>
        <topology evidence="1">Multi-pass membrane protein</topology>
    </subcellularLocation>
</comment>
<dbReference type="GO" id="GO:0005886">
    <property type="term" value="C:plasma membrane"/>
    <property type="evidence" value="ECO:0007669"/>
    <property type="project" value="UniProtKB-SubCell"/>
</dbReference>
<evidence type="ECO:0000259" key="16">
    <source>
        <dbReference type="PROSITE" id="PS51384"/>
    </source>
</evidence>
<feature type="transmembrane region" description="Helical" evidence="15">
    <location>
        <begin position="426"/>
        <end position="445"/>
    </location>
</feature>
<keyword evidence="4" id="KW-0813">Transport</keyword>
<feature type="transmembrane region" description="Helical" evidence="15">
    <location>
        <begin position="451"/>
        <end position="473"/>
    </location>
</feature>
<dbReference type="SUPFAM" id="SSF63380">
    <property type="entry name" value="Riboflavin synthase domain-like"/>
    <property type="match status" value="1"/>
</dbReference>
<evidence type="ECO:0000256" key="14">
    <source>
        <dbReference type="SAM" id="Coils"/>
    </source>
</evidence>
<feature type="coiled-coil region" evidence="14">
    <location>
        <begin position="880"/>
        <end position="921"/>
    </location>
</feature>
<keyword evidence="7" id="KW-0249">Electron transport</keyword>
<gene>
    <name evidence="17" type="ORF">CNMCM6805_005678</name>
</gene>
<evidence type="ECO:0000256" key="8">
    <source>
        <dbReference type="ARBA" id="ARBA00022989"/>
    </source>
</evidence>
<dbReference type="InterPro" id="IPR013121">
    <property type="entry name" value="Fe_red_NAD-bd_6"/>
</dbReference>
<reference evidence="17" key="1">
    <citation type="journal article" date="2020" name="bioRxiv">
        <title>Genomic and phenotypic heterogeneity of clinical isolates of the human pathogens Aspergillus fumigatus, Aspergillus lentulus and Aspergillus fumigatiaffinis.</title>
        <authorList>
            <person name="dos Santos R.A.C."/>
            <person name="Steenwyk J.L."/>
            <person name="Rivero-Menendez O."/>
            <person name="Mead M.E."/>
            <person name="Silva L.P."/>
            <person name="Bastos R.W."/>
            <person name="Alastruey-Izquierdo A."/>
            <person name="Goldman G.H."/>
            <person name="Rokas A."/>
        </authorList>
    </citation>
    <scope>NUCLEOTIDE SEQUENCE</scope>
    <source>
        <strain evidence="17">CNM-CM6805</strain>
    </source>
</reference>
<evidence type="ECO:0000313" key="18">
    <source>
        <dbReference type="Proteomes" id="UP000653565"/>
    </source>
</evidence>
<evidence type="ECO:0000256" key="13">
    <source>
        <dbReference type="ARBA" id="ARBA00048483"/>
    </source>
</evidence>
<comment type="catalytic activity">
    <reaction evidence="13">
        <text>2 a Fe(II)-siderophore + NADP(+) + H(+) = 2 a Fe(III)-siderophore + NADPH</text>
        <dbReference type="Rhea" id="RHEA:28795"/>
        <dbReference type="Rhea" id="RHEA-COMP:11342"/>
        <dbReference type="Rhea" id="RHEA-COMP:11344"/>
        <dbReference type="ChEBI" id="CHEBI:15378"/>
        <dbReference type="ChEBI" id="CHEBI:29033"/>
        <dbReference type="ChEBI" id="CHEBI:29034"/>
        <dbReference type="ChEBI" id="CHEBI:57783"/>
        <dbReference type="ChEBI" id="CHEBI:58349"/>
        <dbReference type="EC" id="1.16.1.9"/>
    </reaction>
</comment>
<dbReference type="GO" id="GO:0052851">
    <property type="term" value="F:ferric-chelate reductase (NADPH) activity"/>
    <property type="evidence" value="ECO:0007669"/>
    <property type="project" value="UniProtKB-EC"/>
</dbReference>
<feature type="transmembrane region" description="Helical" evidence="15">
    <location>
        <begin position="367"/>
        <end position="387"/>
    </location>
</feature>
<evidence type="ECO:0000256" key="5">
    <source>
        <dbReference type="ARBA" id="ARBA00022475"/>
    </source>
</evidence>
<protein>
    <recommendedName>
        <fullName evidence="3">ferric-chelate reductase (NADPH)</fullName>
        <ecNumber evidence="3">1.16.1.9</ecNumber>
    </recommendedName>
</protein>
<dbReference type="PANTHER" id="PTHR32361">
    <property type="entry name" value="FERRIC/CUPRIC REDUCTASE TRANSMEMBRANE COMPONENT"/>
    <property type="match status" value="1"/>
</dbReference>
<feature type="domain" description="FAD-binding FR-type" evidence="16">
    <location>
        <begin position="470"/>
        <end position="585"/>
    </location>
</feature>
<evidence type="ECO:0000256" key="9">
    <source>
        <dbReference type="ARBA" id="ARBA00023002"/>
    </source>
</evidence>
<evidence type="ECO:0000256" key="11">
    <source>
        <dbReference type="ARBA" id="ARBA00023128"/>
    </source>
</evidence>
<keyword evidence="18" id="KW-1185">Reference proteome</keyword>
<dbReference type="InterPro" id="IPR051410">
    <property type="entry name" value="Ferric/Cupric_Reductase"/>
</dbReference>
<dbReference type="Pfam" id="PF08030">
    <property type="entry name" value="NAD_binding_6"/>
    <property type="match status" value="1"/>
</dbReference>
<dbReference type="Pfam" id="PF08022">
    <property type="entry name" value="FAD_binding_8"/>
    <property type="match status" value="1"/>
</dbReference>
<dbReference type="Gene3D" id="3.40.50.80">
    <property type="entry name" value="Nucleotide-binding domain of ferredoxin-NADP reductase (FNR) module"/>
    <property type="match status" value="1"/>
</dbReference>
<dbReference type="InterPro" id="IPR013112">
    <property type="entry name" value="FAD-bd_8"/>
</dbReference>
<accession>A0A8H4GPQ4</accession>
<dbReference type="GO" id="GO:0006826">
    <property type="term" value="P:iron ion transport"/>
    <property type="evidence" value="ECO:0007669"/>
    <property type="project" value="UniProtKB-ARBA"/>
</dbReference>
<keyword evidence="11" id="KW-0496">Mitochondrion</keyword>
<comment type="similarity">
    <text evidence="2">Belongs to the ferric reductase (FRE) family.</text>
</comment>
<evidence type="ECO:0000256" key="2">
    <source>
        <dbReference type="ARBA" id="ARBA00006278"/>
    </source>
</evidence>
<comment type="caution">
    <text evidence="17">The sequence shown here is derived from an EMBL/GenBank/DDBJ whole genome shotgun (WGS) entry which is preliminary data.</text>
</comment>
<keyword evidence="6 15" id="KW-0812">Transmembrane</keyword>
<dbReference type="Proteomes" id="UP000653565">
    <property type="component" value="Unassembled WGS sequence"/>
</dbReference>
<keyword evidence="10" id="KW-0406">Ion transport</keyword>
<dbReference type="EMBL" id="JAAAPX010000310">
    <property type="protein sequence ID" value="KAF4225931.1"/>
    <property type="molecule type" value="Genomic_DNA"/>
</dbReference>
<evidence type="ECO:0000256" key="15">
    <source>
        <dbReference type="SAM" id="Phobius"/>
    </source>
</evidence>
<dbReference type="AlphaFoldDB" id="A0A8H4GPQ4"/>
<evidence type="ECO:0000256" key="4">
    <source>
        <dbReference type="ARBA" id="ARBA00022448"/>
    </source>
</evidence>
<dbReference type="InterPro" id="IPR039261">
    <property type="entry name" value="FNR_nucleotide-bd"/>
</dbReference>
<dbReference type="Gene3D" id="3.40.1090.10">
    <property type="entry name" value="Cytosolic phospholipase A2 catalytic domain"/>
    <property type="match status" value="1"/>
</dbReference>